<evidence type="ECO:0000256" key="1">
    <source>
        <dbReference type="SAM" id="SignalP"/>
    </source>
</evidence>
<evidence type="ECO:0008006" key="4">
    <source>
        <dbReference type="Google" id="ProtNLM"/>
    </source>
</evidence>
<reference evidence="3" key="1">
    <citation type="submission" date="2016-10" db="EMBL/GenBank/DDBJ databases">
        <authorList>
            <person name="Varghese N."/>
            <person name="Submissions S."/>
        </authorList>
    </citation>
    <scope>NUCLEOTIDE SEQUENCE [LARGE SCALE GENOMIC DNA]</scope>
    <source>
        <strain evidence="3">DSM 7481</strain>
    </source>
</reference>
<dbReference type="STRING" id="32040.SAMN04489710_104165"/>
<dbReference type="Pfam" id="PF14014">
    <property type="entry name" value="DUF4230"/>
    <property type="match status" value="1"/>
</dbReference>
<keyword evidence="1" id="KW-0732">Signal</keyword>
<feature type="chain" id="PRO_5011560573" description="DUF4230 domain-containing protein" evidence="1">
    <location>
        <begin position="20"/>
        <end position="208"/>
    </location>
</feature>
<dbReference type="EMBL" id="FOMQ01000004">
    <property type="protein sequence ID" value="SFD63597.1"/>
    <property type="molecule type" value="Genomic_DNA"/>
</dbReference>
<dbReference type="RefSeq" id="WP_092950684.1">
    <property type="nucleotide sequence ID" value="NZ_FOMQ01000004.1"/>
</dbReference>
<proteinExistence type="predicted"/>
<feature type="signal peptide" evidence="1">
    <location>
        <begin position="1"/>
        <end position="19"/>
    </location>
</feature>
<name>A0A1I1TYB9_9BURK</name>
<dbReference type="InterPro" id="IPR025324">
    <property type="entry name" value="DUF4230"/>
</dbReference>
<evidence type="ECO:0000313" key="2">
    <source>
        <dbReference type="EMBL" id="SFD63597.1"/>
    </source>
</evidence>
<gene>
    <name evidence="2" type="ORF">SAMN04489710_104165</name>
</gene>
<accession>A0A1I1TYB9</accession>
<organism evidence="2 3">
    <name type="scientific">Paracidovorax konjaci</name>
    <dbReference type="NCBI Taxonomy" id="32040"/>
    <lineage>
        <taxon>Bacteria</taxon>
        <taxon>Pseudomonadati</taxon>
        <taxon>Pseudomonadota</taxon>
        <taxon>Betaproteobacteria</taxon>
        <taxon>Burkholderiales</taxon>
        <taxon>Comamonadaceae</taxon>
        <taxon>Paracidovorax</taxon>
    </lineage>
</organism>
<sequence>MQRLTFPALLAGAALVAAASWTLGSRRAPPPAEPATPPLVAVESMGELVSVRVRYANVIEFSQKMTQDIPWTQWELRLGETRVLLVARGDCLVGTDLRAARYEQVDAAARTAVLSLPAPRTVAARVDHGPREQGGSYFHALQGSGLEPLLPGSAHRMRAIDAALRIAQQDVEKACAAADTVQSARANTEAVLKPLLSASGWTVTPRWR</sequence>
<dbReference type="AlphaFoldDB" id="A0A1I1TYB9"/>
<protein>
    <recommendedName>
        <fullName evidence="4">DUF4230 domain-containing protein</fullName>
    </recommendedName>
</protein>
<dbReference type="OrthoDB" id="8818969at2"/>
<dbReference type="Proteomes" id="UP000199517">
    <property type="component" value="Unassembled WGS sequence"/>
</dbReference>
<keyword evidence="3" id="KW-1185">Reference proteome</keyword>
<evidence type="ECO:0000313" key="3">
    <source>
        <dbReference type="Proteomes" id="UP000199517"/>
    </source>
</evidence>